<evidence type="ECO:0000313" key="2">
    <source>
        <dbReference type="Proteomes" id="UP001365542"/>
    </source>
</evidence>
<dbReference type="CDD" id="cd02440">
    <property type="entry name" value="AdoMet_MTases"/>
    <property type="match status" value="1"/>
</dbReference>
<dbReference type="Gene3D" id="3.40.50.150">
    <property type="entry name" value="Vaccinia Virus protein VP39"/>
    <property type="match status" value="1"/>
</dbReference>
<accession>A0AAV9XAN9</accession>
<name>A0AAV9XAN9_9PEZI</name>
<dbReference type="Proteomes" id="UP001365542">
    <property type="component" value="Unassembled WGS sequence"/>
</dbReference>
<proteinExistence type="predicted"/>
<protein>
    <recommendedName>
        <fullName evidence="3">Methyltransferase</fullName>
    </recommendedName>
</protein>
<dbReference type="SUPFAM" id="SSF53335">
    <property type="entry name" value="S-adenosyl-L-methionine-dependent methyltransferases"/>
    <property type="match status" value="1"/>
</dbReference>
<keyword evidence="2" id="KW-1185">Reference proteome</keyword>
<dbReference type="Pfam" id="PF13489">
    <property type="entry name" value="Methyltransf_23"/>
    <property type="match status" value="1"/>
</dbReference>
<dbReference type="GO" id="GO:0008168">
    <property type="term" value="F:methyltransferase activity"/>
    <property type="evidence" value="ECO:0007669"/>
    <property type="project" value="TreeGrafter"/>
</dbReference>
<evidence type="ECO:0000313" key="1">
    <source>
        <dbReference type="EMBL" id="KAK6539155.1"/>
    </source>
</evidence>
<reference evidence="1 2" key="1">
    <citation type="submission" date="2019-10" db="EMBL/GenBank/DDBJ databases">
        <authorList>
            <person name="Palmer J.M."/>
        </authorList>
    </citation>
    <scope>NUCLEOTIDE SEQUENCE [LARGE SCALE GENOMIC DNA]</scope>
    <source>
        <strain evidence="1 2">TWF694</strain>
    </source>
</reference>
<dbReference type="PANTHER" id="PTHR43591">
    <property type="entry name" value="METHYLTRANSFERASE"/>
    <property type="match status" value="1"/>
</dbReference>
<dbReference type="InterPro" id="IPR029063">
    <property type="entry name" value="SAM-dependent_MTases_sf"/>
</dbReference>
<comment type="caution">
    <text evidence="1">The sequence shown here is derived from an EMBL/GenBank/DDBJ whole genome shotgun (WGS) entry which is preliminary data.</text>
</comment>
<dbReference type="PANTHER" id="PTHR43591:SF10">
    <property type="entry name" value="ABC TRANSMEMBRANE TYPE-1 DOMAIN-CONTAINING PROTEIN-RELATED"/>
    <property type="match status" value="1"/>
</dbReference>
<gene>
    <name evidence="1" type="ORF">TWF694_009399</name>
</gene>
<evidence type="ECO:0008006" key="3">
    <source>
        <dbReference type="Google" id="ProtNLM"/>
    </source>
</evidence>
<dbReference type="AlphaFoldDB" id="A0AAV9XAN9"/>
<dbReference type="EMBL" id="JAVHJO010000006">
    <property type="protein sequence ID" value="KAK6539155.1"/>
    <property type="molecule type" value="Genomic_DNA"/>
</dbReference>
<sequence length="340" mass="38910">MSNPVPGQNTTVDGEFTTTFMHPDLEADSSDLDSAYTDSEAESYTTSLTSSAFNYQYENGRRYHTYREGRYLLPNDEAEQDRLDMHHHMLTLIQRGHLHGAPLERPQRILDLGTGTGIWAIEMGDAYPSAHVVGNDLSPIQPSWVPPNVSFEVDDVESEWTHPENSFDFIYCRYLLGGIANWPRLIKQAFKALKPGGYLELLEPDSNMFCDDGSLKRDSALWAWNDLFIEAGNKAGRSLIEAPNHKKSMLEAGFTDIQEDIFKLPNSPWPKDKYLKEVGAFHMASFLEALEGLSLRFFSVFHGMKAEEIQLMLIDVRKDLKNKKYRSYYNLHRIYARKPE</sequence>
<organism evidence="1 2">
    <name type="scientific">Orbilia ellipsospora</name>
    <dbReference type="NCBI Taxonomy" id="2528407"/>
    <lineage>
        <taxon>Eukaryota</taxon>
        <taxon>Fungi</taxon>
        <taxon>Dikarya</taxon>
        <taxon>Ascomycota</taxon>
        <taxon>Pezizomycotina</taxon>
        <taxon>Orbiliomycetes</taxon>
        <taxon>Orbiliales</taxon>
        <taxon>Orbiliaceae</taxon>
        <taxon>Orbilia</taxon>
    </lineage>
</organism>